<reference evidence="2" key="1">
    <citation type="submission" date="2023-06" db="EMBL/GenBank/DDBJ databases">
        <title>Genomic analysis of the entomopathogenic nematode Steinernema hermaphroditum.</title>
        <authorList>
            <person name="Schwarz E.M."/>
            <person name="Heppert J.K."/>
            <person name="Baniya A."/>
            <person name="Schwartz H.T."/>
            <person name="Tan C.-H."/>
            <person name="Antoshechkin I."/>
            <person name="Sternberg P.W."/>
            <person name="Goodrich-Blair H."/>
            <person name="Dillman A.R."/>
        </authorList>
    </citation>
    <scope>NUCLEOTIDE SEQUENCE</scope>
    <source>
        <strain evidence="2">PS9179</strain>
        <tissue evidence="2">Whole animal</tissue>
    </source>
</reference>
<organism evidence="2 3">
    <name type="scientific">Steinernema hermaphroditum</name>
    <dbReference type="NCBI Taxonomy" id="289476"/>
    <lineage>
        <taxon>Eukaryota</taxon>
        <taxon>Metazoa</taxon>
        <taxon>Ecdysozoa</taxon>
        <taxon>Nematoda</taxon>
        <taxon>Chromadorea</taxon>
        <taxon>Rhabditida</taxon>
        <taxon>Tylenchina</taxon>
        <taxon>Panagrolaimomorpha</taxon>
        <taxon>Strongyloidoidea</taxon>
        <taxon>Steinernematidae</taxon>
        <taxon>Steinernema</taxon>
    </lineage>
</organism>
<sequence>MFVRSPYDLNIFDLSALDHPGESPSGNDPNINVVRDPTPPPPRPLTPPTPTFCDIFQPPNPTSPEDADSDVEFLGVYRNTNWFDQANLVYDRNTDTYRHAPPPEPTPPVPPNQEQIGYNLFGTMSHFHRCLRRRNDGDTSSSSSDEDDEEQQEGAFPEEWGPPAAKLPKREPLAEQKPACCPVCLIEYGVPKLLRCCARSICAECEKKTFQPLPSKKNKRYRQWTRRKRVMVDCPVCFKRVRKHQKLVTNVALKNVVDETLRRRKRPCPRCKKAVSNAYLFRCNTCKEEGMFCSKCGLEQHNDHDVKPVDVITAAQVGTDVVMADPDKPGPSGLSTLRI</sequence>
<feature type="region of interest" description="Disordered" evidence="1">
    <location>
        <begin position="20"/>
        <end position="69"/>
    </location>
</feature>
<protein>
    <submittedName>
        <fullName evidence="2">Uncharacterized protein</fullName>
    </submittedName>
</protein>
<gene>
    <name evidence="2" type="ORF">QR680_004155</name>
</gene>
<dbReference type="Proteomes" id="UP001175271">
    <property type="component" value="Unassembled WGS sequence"/>
</dbReference>
<feature type="compositionally biased region" description="Pro residues" evidence="1">
    <location>
        <begin position="37"/>
        <end position="50"/>
    </location>
</feature>
<comment type="caution">
    <text evidence="2">The sequence shown here is derived from an EMBL/GenBank/DDBJ whole genome shotgun (WGS) entry which is preliminary data.</text>
</comment>
<evidence type="ECO:0000256" key="1">
    <source>
        <dbReference type="SAM" id="MobiDB-lite"/>
    </source>
</evidence>
<dbReference type="Gene3D" id="3.30.40.10">
    <property type="entry name" value="Zinc/RING finger domain, C3HC4 (zinc finger)"/>
    <property type="match status" value="1"/>
</dbReference>
<keyword evidence="3" id="KW-1185">Reference proteome</keyword>
<evidence type="ECO:0000313" key="2">
    <source>
        <dbReference type="EMBL" id="KAK0408783.1"/>
    </source>
</evidence>
<proteinExistence type="predicted"/>
<feature type="region of interest" description="Disordered" evidence="1">
    <location>
        <begin position="94"/>
        <end position="116"/>
    </location>
</feature>
<dbReference type="AlphaFoldDB" id="A0AA39LT97"/>
<evidence type="ECO:0000313" key="3">
    <source>
        <dbReference type="Proteomes" id="UP001175271"/>
    </source>
</evidence>
<dbReference type="EMBL" id="JAUCMV010000003">
    <property type="protein sequence ID" value="KAK0408783.1"/>
    <property type="molecule type" value="Genomic_DNA"/>
</dbReference>
<feature type="compositionally biased region" description="Pro residues" evidence="1">
    <location>
        <begin position="100"/>
        <end position="111"/>
    </location>
</feature>
<dbReference type="InterPro" id="IPR013083">
    <property type="entry name" value="Znf_RING/FYVE/PHD"/>
</dbReference>
<name>A0AA39LT97_9BILA</name>
<feature type="region of interest" description="Disordered" evidence="1">
    <location>
        <begin position="133"/>
        <end position="166"/>
    </location>
</feature>
<accession>A0AA39LT97</accession>